<keyword evidence="3" id="KW-1185">Reference proteome</keyword>
<comment type="caution">
    <text evidence="2">The sequence shown here is derived from an EMBL/GenBank/DDBJ whole genome shotgun (WGS) entry which is preliminary data.</text>
</comment>
<feature type="compositionally biased region" description="Basic and acidic residues" evidence="1">
    <location>
        <begin position="36"/>
        <end position="49"/>
    </location>
</feature>
<protein>
    <submittedName>
        <fullName evidence="2">Uncharacterized protein</fullName>
    </submittedName>
</protein>
<organism evidence="2 3">
    <name type="scientific">Parthenolecanium corni</name>
    <dbReference type="NCBI Taxonomy" id="536013"/>
    <lineage>
        <taxon>Eukaryota</taxon>
        <taxon>Metazoa</taxon>
        <taxon>Ecdysozoa</taxon>
        <taxon>Arthropoda</taxon>
        <taxon>Hexapoda</taxon>
        <taxon>Insecta</taxon>
        <taxon>Pterygota</taxon>
        <taxon>Neoptera</taxon>
        <taxon>Paraneoptera</taxon>
        <taxon>Hemiptera</taxon>
        <taxon>Sternorrhyncha</taxon>
        <taxon>Coccoidea</taxon>
        <taxon>Coccidae</taxon>
        <taxon>Parthenolecanium</taxon>
    </lineage>
</organism>
<accession>A0AAN9TD07</accession>
<dbReference type="EMBL" id="JBBCAQ010000032">
    <property type="protein sequence ID" value="KAK7583835.1"/>
    <property type="molecule type" value="Genomic_DNA"/>
</dbReference>
<dbReference type="Proteomes" id="UP001367676">
    <property type="component" value="Unassembled WGS sequence"/>
</dbReference>
<gene>
    <name evidence="2" type="ORF">V9T40_004798</name>
</gene>
<reference evidence="2 3" key="1">
    <citation type="submission" date="2024-03" db="EMBL/GenBank/DDBJ databases">
        <title>Adaptation during the transition from Ophiocordyceps entomopathogen to insect associate is accompanied by gene loss and intensified selection.</title>
        <authorList>
            <person name="Ward C.M."/>
            <person name="Onetto C.A."/>
            <person name="Borneman A.R."/>
        </authorList>
    </citation>
    <scope>NUCLEOTIDE SEQUENCE [LARGE SCALE GENOMIC DNA]</scope>
    <source>
        <strain evidence="2">AWRI1</strain>
        <tissue evidence="2">Single Adult Female</tissue>
    </source>
</reference>
<feature type="region of interest" description="Disordered" evidence="1">
    <location>
        <begin position="20"/>
        <end position="71"/>
    </location>
</feature>
<evidence type="ECO:0000313" key="3">
    <source>
        <dbReference type="Proteomes" id="UP001367676"/>
    </source>
</evidence>
<dbReference type="AlphaFoldDB" id="A0AAN9TD07"/>
<proteinExistence type="predicted"/>
<evidence type="ECO:0000313" key="2">
    <source>
        <dbReference type="EMBL" id="KAK7583835.1"/>
    </source>
</evidence>
<name>A0AAN9TD07_9HEMI</name>
<evidence type="ECO:0000256" key="1">
    <source>
        <dbReference type="SAM" id="MobiDB-lite"/>
    </source>
</evidence>
<sequence>METRTRTADWLLGESSLAEDDSAGNALRRRNSSVSAEERVEYDFHDRGRGRGRVNSNLVDDDDDDEHLAVVKYPTPPSIAISSY</sequence>